<dbReference type="PANTHER" id="PTHR31262">
    <property type="entry name" value="RIBULOSE BISPHOSPHATE CARBOXYLASE SMALL CHAIN 1, CHLOROPLASTIC"/>
    <property type="match status" value="1"/>
</dbReference>
<dbReference type="CDD" id="cd03527">
    <property type="entry name" value="RuBisCO_small"/>
    <property type="match status" value="1"/>
</dbReference>
<dbReference type="GO" id="GO:0019253">
    <property type="term" value="P:reductive pentose-phosphate cycle"/>
    <property type="evidence" value="ECO:0007669"/>
    <property type="project" value="UniProtKB-UniRule"/>
</dbReference>
<organism evidence="6 7">
    <name type="scientific">Roseiarcus fermentans</name>
    <dbReference type="NCBI Taxonomy" id="1473586"/>
    <lineage>
        <taxon>Bacteria</taxon>
        <taxon>Pseudomonadati</taxon>
        <taxon>Pseudomonadota</taxon>
        <taxon>Alphaproteobacteria</taxon>
        <taxon>Hyphomicrobiales</taxon>
        <taxon>Roseiarcaceae</taxon>
        <taxon>Roseiarcus</taxon>
    </lineage>
</organism>
<dbReference type="EMBL" id="QNRK01000010">
    <property type="protein sequence ID" value="RBP14067.1"/>
    <property type="molecule type" value="Genomic_DNA"/>
</dbReference>
<dbReference type="Pfam" id="PF00101">
    <property type="entry name" value="RuBisCO_small"/>
    <property type="match status" value="1"/>
</dbReference>
<dbReference type="AlphaFoldDB" id="A0A366FHI2"/>
<sequence length="139" mass="16248">MRVTQGCFSFLPDLTDDDILTQVQYALEKGWAVNLEFTDDPHPRNTYWEMWGLPMFDLHDAKGVLMELEACRKLHGDKYIRLSAFDSSHGWESVRISFLVNRPPHEDGFRLERIAGPGRTQRYEIRGYGLDRPEGARYR</sequence>
<comment type="similarity">
    <text evidence="4">Belongs to the RuBisCO small chain family.</text>
</comment>
<evidence type="ECO:0000259" key="5">
    <source>
        <dbReference type="SMART" id="SM00961"/>
    </source>
</evidence>
<proteinExistence type="inferred from homology"/>
<comment type="subunit">
    <text evidence="3 4">Heterohexadecamer of 8 large and 8 small subunits.</text>
</comment>
<evidence type="ECO:0000313" key="6">
    <source>
        <dbReference type="EMBL" id="RBP14067.1"/>
    </source>
</evidence>
<dbReference type="InterPro" id="IPR024681">
    <property type="entry name" value="RuBisCO_ssu"/>
</dbReference>
<reference evidence="6 7" key="1">
    <citation type="submission" date="2018-06" db="EMBL/GenBank/DDBJ databases">
        <title>Genomic Encyclopedia of Type Strains, Phase IV (KMG-IV): sequencing the most valuable type-strain genomes for metagenomic binning, comparative biology and taxonomic classification.</title>
        <authorList>
            <person name="Goeker M."/>
        </authorList>
    </citation>
    <scope>NUCLEOTIDE SEQUENCE [LARGE SCALE GENOMIC DNA]</scope>
    <source>
        <strain evidence="6 7">DSM 24875</strain>
    </source>
</reference>
<comment type="function">
    <text evidence="4">RuBisCO catalyzes two reactions: the carboxylation of D-ribulose 1,5-bisphosphate, the primary event in carbon dioxide fixation, as well as the oxidative fragmentation of the pentose substrate. Both reactions occur simultaneously and in competition at the same active site. Although the small subunit is not catalytic it is essential for maximal activity.</text>
</comment>
<evidence type="ECO:0000256" key="2">
    <source>
        <dbReference type="ARBA" id="ARBA00023300"/>
    </source>
</evidence>
<feature type="domain" description="Ribulose bisphosphate carboxylase small subunit" evidence="5">
    <location>
        <begin position="4"/>
        <end position="103"/>
    </location>
</feature>
<dbReference type="SUPFAM" id="SSF55239">
    <property type="entry name" value="RuBisCO, small subunit"/>
    <property type="match status" value="1"/>
</dbReference>
<evidence type="ECO:0000313" key="7">
    <source>
        <dbReference type="Proteomes" id="UP000253529"/>
    </source>
</evidence>
<dbReference type="Proteomes" id="UP000253529">
    <property type="component" value="Unassembled WGS sequence"/>
</dbReference>
<dbReference type="RefSeq" id="WP_113889205.1">
    <property type="nucleotide sequence ID" value="NZ_QNRK01000010.1"/>
</dbReference>
<evidence type="ECO:0000256" key="1">
    <source>
        <dbReference type="ARBA" id="ARBA00022567"/>
    </source>
</evidence>
<comment type="caution">
    <text evidence="6">The sequence shown here is derived from an EMBL/GenBank/DDBJ whole genome shotgun (WGS) entry which is preliminary data.</text>
</comment>
<dbReference type="HAMAP" id="MF_00859">
    <property type="entry name" value="RuBisCO_S_bact"/>
    <property type="match status" value="1"/>
</dbReference>
<protein>
    <recommendedName>
        <fullName evidence="4">Ribulose bisphosphate carboxylase small subunit</fullName>
        <shortName evidence="4">RuBisCO small subunit</shortName>
    </recommendedName>
</protein>
<keyword evidence="1 4" id="KW-0113">Calvin cycle</keyword>
<comment type="miscellaneous">
    <text evidence="4">The basic functional RuBisCO is composed of a large chain homodimer in a 'head-to-tail' conformation. In form I RuBisCO this homodimer is arranged in a barrel-like tetramer with the small subunits forming a tetrameric 'cap' on each end of the 'barrel'.</text>
</comment>
<dbReference type="InterPro" id="IPR000894">
    <property type="entry name" value="RuBisCO_ssu_dom"/>
</dbReference>
<accession>A0A366FHI2</accession>
<keyword evidence="7" id="KW-1185">Reference proteome</keyword>
<dbReference type="OrthoDB" id="9788955at2"/>
<dbReference type="InterPro" id="IPR036385">
    <property type="entry name" value="RuBisCO_ssu_sf"/>
</dbReference>
<evidence type="ECO:0000256" key="3">
    <source>
        <dbReference type="ARBA" id="ARBA00038826"/>
    </source>
</evidence>
<dbReference type="SMART" id="SM00961">
    <property type="entry name" value="RuBisCO_small"/>
    <property type="match status" value="1"/>
</dbReference>
<evidence type="ECO:0000256" key="4">
    <source>
        <dbReference type="HAMAP-Rule" id="MF_00859"/>
    </source>
</evidence>
<dbReference type="GO" id="GO:0016984">
    <property type="term" value="F:ribulose-bisphosphate carboxylase activity"/>
    <property type="evidence" value="ECO:0007669"/>
    <property type="project" value="UniProtKB-UniRule"/>
</dbReference>
<name>A0A366FHI2_9HYPH</name>
<keyword evidence="2 4" id="KW-0120">Carbon dioxide fixation</keyword>
<gene>
    <name evidence="4" type="primary">cbbS</name>
    <name evidence="6" type="ORF">DFR50_11091</name>
</gene>
<dbReference type="Gene3D" id="3.30.190.10">
    <property type="entry name" value="Ribulose bisphosphate carboxylase, small subunit"/>
    <property type="match status" value="1"/>
</dbReference>
<dbReference type="PANTHER" id="PTHR31262:SF23">
    <property type="entry name" value="RIBULOSE BISPHOSPHATE CARBOXYLASE SMALL SUBUNIT"/>
    <property type="match status" value="1"/>
</dbReference>